<dbReference type="Proteomes" id="UP000807306">
    <property type="component" value="Unassembled WGS sequence"/>
</dbReference>
<dbReference type="EMBL" id="MU157884">
    <property type="protein sequence ID" value="KAF9525407.1"/>
    <property type="molecule type" value="Genomic_DNA"/>
</dbReference>
<proteinExistence type="predicted"/>
<organism evidence="1 2">
    <name type="scientific">Crepidotus variabilis</name>
    <dbReference type="NCBI Taxonomy" id="179855"/>
    <lineage>
        <taxon>Eukaryota</taxon>
        <taxon>Fungi</taxon>
        <taxon>Dikarya</taxon>
        <taxon>Basidiomycota</taxon>
        <taxon>Agaricomycotina</taxon>
        <taxon>Agaricomycetes</taxon>
        <taxon>Agaricomycetidae</taxon>
        <taxon>Agaricales</taxon>
        <taxon>Agaricineae</taxon>
        <taxon>Crepidotaceae</taxon>
        <taxon>Crepidotus</taxon>
    </lineage>
</organism>
<evidence type="ECO:0000313" key="1">
    <source>
        <dbReference type="EMBL" id="KAF9525407.1"/>
    </source>
</evidence>
<evidence type="ECO:0000313" key="2">
    <source>
        <dbReference type="Proteomes" id="UP000807306"/>
    </source>
</evidence>
<accession>A0A9P6JLK9</accession>
<comment type="caution">
    <text evidence="1">The sequence shown here is derived from an EMBL/GenBank/DDBJ whole genome shotgun (WGS) entry which is preliminary data.</text>
</comment>
<name>A0A9P6JLK9_9AGAR</name>
<gene>
    <name evidence="1" type="ORF">CPB83DRAFT_859512</name>
</gene>
<keyword evidence="2" id="KW-1185">Reference proteome</keyword>
<sequence length="74" mass="8737">MIVRVSMVEMQGECVLSRQKFSRFLTRKTMEVQRAESLGKTNVVRDQDQLESARRQQAKIHHIRTDQRLATCYI</sequence>
<dbReference type="AlphaFoldDB" id="A0A9P6JLK9"/>
<protein>
    <submittedName>
        <fullName evidence="1">Uncharacterized protein</fullName>
    </submittedName>
</protein>
<reference evidence="1" key="1">
    <citation type="submission" date="2020-11" db="EMBL/GenBank/DDBJ databases">
        <authorList>
            <consortium name="DOE Joint Genome Institute"/>
            <person name="Ahrendt S."/>
            <person name="Riley R."/>
            <person name="Andreopoulos W."/>
            <person name="Labutti K."/>
            <person name="Pangilinan J."/>
            <person name="Ruiz-Duenas F.J."/>
            <person name="Barrasa J.M."/>
            <person name="Sanchez-Garcia M."/>
            <person name="Camarero S."/>
            <person name="Miyauchi S."/>
            <person name="Serrano A."/>
            <person name="Linde D."/>
            <person name="Babiker R."/>
            <person name="Drula E."/>
            <person name="Ayuso-Fernandez I."/>
            <person name="Pacheco R."/>
            <person name="Padilla G."/>
            <person name="Ferreira P."/>
            <person name="Barriuso J."/>
            <person name="Kellner H."/>
            <person name="Castanera R."/>
            <person name="Alfaro M."/>
            <person name="Ramirez L."/>
            <person name="Pisabarro A.G."/>
            <person name="Kuo A."/>
            <person name="Tritt A."/>
            <person name="Lipzen A."/>
            <person name="He G."/>
            <person name="Yan M."/>
            <person name="Ng V."/>
            <person name="Cullen D."/>
            <person name="Martin F."/>
            <person name="Rosso M.-N."/>
            <person name="Henrissat B."/>
            <person name="Hibbett D."/>
            <person name="Martinez A.T."/>
            <person name="Grigoriev I.V."/>
        </authorList>
    </citation>
    <scope>NUCLEOTIDE SEQUENCE</scope>
    <source>
        <strain evidence="1">CBS 506.95</strain>
    </source>
</reference>
<feature type="non-terminal residue" evidence="1">
    <location>
        <position position="1"/>
    </location>
</feature>